<dbReference type="GeneID" id="92939100"/>
<dbReference type="Pfam" id="PF13274">
    <property type="entry name" value="SocA_Panacea"/>
    <property type="match status" value="1"/>
</dbReference>
<organism evidence="2 3">
    <name type="scientific">Clostridium sporogenes</name>
    <dbReference type="NCBI Taxonomy" id="1509"/>
    <lineage>
        <taxon>Bacteria</taxon>
        <taxon>Bacillati</taxon>
        <taxon>Bacillota</taxon>
        <taxon>Clostridia</taxon>
        <taxon>Eubacteriales</taxon>
        <taxon>Clostridiaceae</taxon>
        <taxon>Clostridium</taxon>
    </lineage>
</organism>
<gene>
    <name evidence="2" type="ORF">CLSPO_c24310</name>
</gene>
<feature type="domain" description="Antitoxin SocA-like Panacea" evidence="1">
    <location>
        <begin position="48"/>
        <end position="142"/>
    </location>
</feature>
<dbReference type="AlphaFoldDB" id="A0A7U4JPX1"/>
<reference evidence="2 3" key="1">
    <citation type="journal article" date="2015" name="PLoS ONE">
        <title>A universal mariner transposon system for forward genetic studies in the genus clostridium.</title>
        <authorList>
            <person name="Zhang Y."/>
            <person name="Grosse-Honebrink A."/>
            <person name="Minton N.P."/>
        </authorList>
    </citation>
    <scope>NUCLEOTIDE SEQUENCE [LARGE SCALE GENOMIC DNA]</scope>
    <source>
        <strain evidence="2 3">NCIMB 10696</strain>
    </source>
</reference>
<evidence type="ECO:0000313" key="2">
    <source>
        <dbReference type="EMBL" id="AKC63151.1"/>
    </source>
</evidence>
<name>A0A7U4JPX1_CLOSG</name>
<sequence>MGKIIELFYKVMGDEKMINIFDVANYFIYRSVNDNECICNERLTHLKLQKLCFYAQAWSLVWNNKELFNGEFQAWVHGPVNVDLYRRYSHKCAEPIEELMNTFNLNLFDEKERYVLNMIWDNYGQYTAKILERMTHQEEPWKATRGDLPASARSEKVICNESIKRYYSQFS</sequence>
<proteinExistence type="predicted"/>
<dbReference type="KEGG" id="cld:CLSPO_c24310"/>
<protein>
    <submittedName>
        <fullName evidence="2">Phage protein</fullName>
    </submittedName>
</protein>
<dbReference type="EMBL" id="CP009225">
    <property type="protein sequence ID" value="AKC63151.1"/>
    <property type="molecule type" value="Genomic_DNA"/>
</dbReference>
<evidence type="ECO:0000259" key="1">
    <source>
        <dbReference type="Pfam" id="PF13274"/>
    </source>
</evidence>
<accession>A0A7U4JPX1</accession>
<dbReference type="Proteomes" id="UP000033052">
    <property type="component" value="Chromosome"/>
</dbReference>
<evidence type="ECO:0000313" key="3">
    <source>
        <dbReference type="Proteomes" id="UP000033052"/>
    </source>
</evidence>
<dbReference type="InterPro" id="IPR025272">
    <property type="entry name" value="SocA_Panacea"/>
</dbReference>
<dbReference type="RefSeq" id="WP_050481918.1">
    <property type="nucleotide sequence ID" value="NZ_CP009225.1"/>
</dbReference>